<gene>
    <name evidence="2" type="ORF">J3U87_31580</name>
</gene>
<feature type="signal peptide" evidence="1">
    <location>
        <begin position="1"/>
        <end position="30"/>
    </location>
</feature>
<dbReference type="RefSeq" id="WP_237379780.1">
    <property type="nucleotide sequence ID" value="NZ_CP071793.1"/>
</dbReference>
<accession>A0A8A4TJE5</accession>
<evidence type="ECO:0000313" key="3">
    <source>
        <dbReference type="Proteomes" id="UP000663929"/>
    </source>
</evidence>
<organism evidence="2 3">
    <name type="scientific">Sulfidibacter corallicola</name>
    <dbReference type="NCBI Taxonomy" id="2818388"/>
    <lineage>
        <taxon>Bacteria</taxon>
        <taxon>Pseudomonadati</taxon>
        <taxon>Acidobacteriota</taxon>
        <taxon>Holophagae</taxon>
        <taxon>Acanthopleuribacterales</taxon>
        <taxon>Acanthopleuribacteraceae</taxon>
        <taxon>Sulfidibacter</taxon>
    </lineage>
</organism>
<name>A0A8A4TJE5_SULCO</name>
<evidence type="ECO:0000256" key="1">
    <source>
        <dbReference type="SAM" id="SignalP"/>
    </source>
</evidence>
<proteinExistence type="predicted"/>
<feature type="chain" id="PRO_5035286424" description="DUF11 domain-containing protein" evidence="1">
    <location>
        <begin position="31"/>
        <end position="815"/>
    </location>
</feature>
<evidence type="ECO:0008006" key="4">
    <source>
        <dbReference type="Google" id="ProtNLM"/>
    </source>
</evidence>
<reference evidence="2" key="1">
    <citation type="submission" date="2021-03" db="EMBL/GenBank/DDBJ databases">
        <title>Acanthopleuribacteraceae sp. M133.</title>
        <authorList>
            <person name="Wang G."/>
        </authorList>
    </citation>
    <scope>NUCLEOTIDE SEQUENCE</scope>
    <source>
        <strain evidence="2">M133</strain>
    </source>
</reference>
<sequence length="815" mass="86901">MPTSPAASLVLAVFRLLASALLCTTTVVFAQTTGGDDDAYLSSSQSQEVRRVCPNEPNILCMDPFSPTYVVLKGCVTGGPSGFPAFTANVPPGQPLVFNVLGGSESTFRTFAIVSEAVANGNGVNPCVGGPGVFVGPIPIDFTDSPSPTLYTVPSADVDQIKAAVDADGFVVMLAMDCINGPQSFAGLGITRDPAASSTDLSLDLTSAPQSGFIGEAFDVEILLTNNGDENAESPIVSFDLPLGTDLVSAVLDGQDCVQTGNRVNCNGSDLGPAQNHSGFFRFEPQIGGVLNLDLSATANICDADTANNDLDITVPFLCPPDLDCFFGFGQNGNGTQSQIWVSNPNPLLDATVTIFTTDPNGSPVGTHLEDPGFIQATVPSGGRFAVNTNGTPAEEDNILWWLTSDNPDLQGEIRNFQESDGPNPKFLGSTNRLFPESSVDDFDTDYPIPFFDIVDGANQTVHLVNLTPTPQSTTGSFRDISTGIVSTTITPTLQPFEIQTFPLDQLGLPGTDPQGFWKSGEGPIVTIFEFDSPDTYQLFTPILPPDPIDGPISQPVFRPDPEDPEYDPSELELFKYNPTGDAVPGTTVTFEFDNTECGPGTNQTNDFPLTGGEPFTPIFLPIDIDDQLGGFGDAPLPPPTVSTVRWKEGTSEIWITAKQPSQNALVHIPKPSGSGTGQPAQVRLMIRSEADRRVPTASFNEDGNLLDFRFLDVPQGSHLYCLDDVTQDDELDFLEFQVPPGGSGDVWFNAIADEPDLQYKDQLPLHVLEDGQSRVGEFTKVLEAWNGNGGTSCLGDAPDILDIVKFMNDGLKCP</sequence>
<keyword evidence="3" id="KW-1185">Reference proteome</keyword>
<dbReference type="AlphaFoldDB" id="A0A8A4TJE5"/>
<dbReference type="EMBL" id="CP071793">
    <property type="protein sequence ID" value="QTD50149.1"/>
    <property type="molecule type" value="Genomic_DNA"/>
</dbReference>
<evidence type="ECO:0000313" key="2">
    <source>
        <dbReference type="EMBL" id="QTD50149.1"/>
    </source>
</evidence>
<dbReference type="KEGG" id="scor:J3U87_31580"/>
<keyword evidence="1" id="KW-0732">Signal</keyword>
<dbReference type="Proteomes" id="UP000663929">
    <property type="component" value="Chromosome"/>
</dbReference>
<protein>
    <recommendedName>
        <fullName evidence="4">DUF11 domain-containing protein</fullName>
    </recommendedName>
</protein>